<feature type="transmembrane region" description="Helical" evidence="2">
    <location>
        <begin position="61"/>
        <end position="80"/>
    </location>
</feature>
<keyword evidence="2" id="KW-1133">Transmembrane helix</keyword>
<feature type="transmembrane region" description="Helical" evidence="2">
    <location>
        <begin position="144"/>
        <end position="163"/>
    </location>
</feature>
<feature type="transmembrane region" description="Helical" evidence="2">
    <location>
        <begin position="86"/>
        <end position="107"/>
    </location>
</feature>
<proteinExistence type="predicted"/>
<name>A0A7C1FHV8_9CHLR</name>
<reference evidence="3" key="1">
    <citation type="journal article" date="2020" name="mSystems">
        <title>Genome- and Community-Level Interaction Insights into Carbon Utilization and Element Cycling Functions of Hydrothermarchaeota in Hydrothermal Sediment.</title>
        <authorList>
            <person name="Zhou Z."/>
            <person name="Liu Y."/>
            <person name="Xu W."/>
            <person name="Pan J."/>
            <person name="Luo Z.H."/>
            <person name="Li M."/>
        </authorList>
    </citation>
    <scope>NUCLEOTIDE SEQUENCE [LARGE SCALE GENOMIC DNA]</scope>
    <source>
        <strain evidence="3">SpSt-289</strain>
    </source>
</reference>
<sequence>MFTQSNKQVFWGALLILLGVLLLLQAVGVLGALSDLAWSLLFVVAGGVFLYIFLSAVQERWWAAIPGFVLLGLAATVLFSRIAPPALSGMSGALFLGSIGLGFLAVFVTNLRHWWSIIPGGTLISLAGVTALDAVRADFLNPGSVLFIGLGITFGVLGALSGYLNQNLRWAYIPAAILLIVGFVIATPFAGALTWLWPLALIALGAYLILRRSRAFPLSCLDVAGNQIDKAQIDKADAPTVFETQEGNVSKDKTSPPSR</sequence>
<comment type="caution">
    <text evidence="3">The sequence shown here is derived from an EMBL/GenBank/DDBJ whole genome shotgun (WGS) entry which is preliminary data.</text>
</comment>
<gene>
    <name evidence="3" type="ORF">ENQ20_17155</name>
</gene>
<keyword evidence="2" id="KW-0812">Transmembrane</keyword>
<feature type="region of interest" description="Disordered" evidence="1">
    <location>
        <begin position="239"/>
        <end position="259"/>
    </location>
</feature>
<feature type="transmembrane region" description="Helical" evidence="2">
    <location>
        <begin position="192"/>
        <end position="210"/>
    </location>
</feature>
<feature type="compositionally biased region" description="Basic and acidic residues" evidence="1">
    <location>
        <begin position="249"/>
        <end position="259"/>
    </location>
</feature>
<feature type="transmembrane region" description="Helical" evidence="2">
    <location>
        <begin position="36"/>
        <end position="54"/>
    </location>
</feature>
<organism evidence="3">
    <name type="scientific">Caldilinea aerophila</name>
    <dbReference type="NCBI Taxonomy" id="133453"/>
    <lineage>
        <taxon>Bacteria</taxon>
        <taxon>Bacillati</taxon>
        <taxon>Chloroflexota</taxon>
        <taxon>Caldilineae</taxon>
        <taxon>Caldilineales</taxon>
        <taxon>Caldilineaceae</taxon>
        <taxon>Caldilinea</taxon>
    </lineage>
</organism>
<keyword evidence="2" id="KW-0472">Membrane</keyword>
<dbReference type="AlphaFoldDB" id="A0A7C1FHV8"/>
<dbReference type="EMBL" id="DSMG01000177">
    <property type="protein sequence ID" value="HDX33197.1"/>
    <property type="molecule type" value="Genomic_DNA"/>
</dbReference>
<feature type="transmembrane region" description="Helical" evidence="2">
    <location>
        <begin position="114"/>
        <end position="132"/>
    </location>
</feature>
<protein>
    <submittedName>
        <fullName evidence="3">Uncharacterized protein</fullName>
    </submittedName>
</protein>
<evidence type="ECO:0000313" key="3">
    <source>
        <dbReference type="EMBL" id="HDX33197.1"/>
    </source>
</evidence>
<accession>A0A7C1FHV8</accession>
<feature type="transmembrane region" description="Helical" evidence="2">
    <location>
        <begin position="9"/>
        <end position="30"/>
    </location>
</feature>
<evidence type="ECO:0000256" key="2">
    <source>
        <dbReference type="SAM" id="Phobius"/>
    </source>
</evidence>
<feature type="transmembrane region" description="Helical" evidence="2">
    <location>
        <begin position="170"/>
        <end position="186"/>
    </location>
</feature>
<evidence type="ECO:0000256" key="1">
    <source>
        <dbReference type="SAM" id="MobiDB-lite"/>
    </source>
</evidence>